<evidence type="ECO:0000256" key="1">
    <source>
        <dbReference type="ARBA" id="ARBA00004123"/>
    </source>
</evidence>
<dbReference type="CDD" id="cd22928">
    <property type="entry name" value="HFD_POLE3_DPB4"/>
    <property type="match status" value="1"/>
</dbReference>
<feature type="region of interest" description="Disordered" evidence="5">
    <location>
        <begin position="147"/>
        <end position="171"/>
    </location>
</feature>
<dbReference type="GO" id="GO:0006974">
    <property type="term" value="P:DNA damage response"/>
    <property type="evidence" value="ECO:0007669"/>
    <property type="project" value="TreeGrafter"/>
</dbReference>
<organism evidence="7 8">
    <name type="scientific">Hebeloma cylindrosporum</name>
    <dbReference type="NCBI Taxonomy" id="76867"/>
    <lineage>
        <taxon>Eukaryota</taxon>
        <taxon>Fungi</taxon>
        <taxon>Dikarya</taxon>
        <taxon>Basidiomycota</taxon>
        <taxon>Agaricomycotina</taxon>
        <taxon>Agaricomycetes</taxon>
        <taxon>Agaricomycetidae</taxon>
        <taxon>Agaricales</taxon>
        <taxon>Agaricineae</taxon>
        <taxon>Hymenogastraceae</taxon>
        <taxon>Hebeloma</taxon>
    </lineage>
</organism>
<dbReference type="InterPro" id="IPR051377">
    <property type="entry name" value="DNA_Pol-Epsilon_Subunit"/>
</dbReference>
<evidence type="ECO:0000256" key="4">
    <source>
        <dbReference type="ARBA" id="ARBA00042096"/>
    </source>
</evidence>
<dbReference type="EMBL" id="KN831774">
    <property type="protein sequence ID" value="KIM43990.1"/>
    <property type="molecule type" value="Genomic_DNA"/>
</dbReference>
<gene>
    <name evidence="7" type="ORF">M413DRAFT_443053</name>
</gene>
<sequence length="242" mass="25190">MPRKETYAPLTAQGQQDLVSEGLENLELPMGVVMKIAKASIPDNVKLQKETVLSLVKSSTVFINNLAETAYDVAQSRQHKSISASDVLKALETIEFSDMVNTLQAELLIYRELSKNDKGKKSTTTNGSTASAKKGLGAAGASASASIATKGKGKSKSKEKPTGVQASTASNSVEKGAIPIAPPALAPGPFTSAPLDLPTAHSPMDVVYPAESVSARAAPPISGLASPIADGGSEFSWDCFTW</sequence>
<evidence type="ECO:0000313" key="7">
    <source>
        <dbReference type="EMBL" id="KIM43990.1"/>
    </source>
</evidence>
<evidence type="ECO:0000256" key="2">
    <source>
        <dbReference type="ARBA" id="ARBA00023242"/>
    </source>
</evidence>
<dbReference type="GO" id="GO:0046982">
    <property type="term" value="F:protein heterodimerization activity"/>
    <property type="evidence" value="ECO:0007669"/>
    <property type="project" value="InterPro"/>
</dbReference>
<dbReference type="GO" id="GO:0031507">
    <property type="term" value="P:heterochromatin formation"/>
    <property type="evidence" value="ECO:0007669"/>
    <property type="project" value="TreeGrafter"/>
</dbReference>
<dbReference type="HOGENOM" id="CLU_043417_3_0_1"/>
<reference evidence="8" key="2">
    <citation type="submission" date="2015-01" db="EMBL/GenBank/DDBJ databases">
        <title>Evolutionary Origins and Diversification of the Mycorrhizal Mutualists.</title>
        <authorList>
            <consortium name="DOE Joint Genome Institute"/>
            <consortium name="Mycorrhizal Genomics Consortium"/>
            <person name="Kohler A."/>
            <person name="Kuo A."/>
            <person name="Nagy L.G."/>
            <person name="Floudas D."/>
            <person name="Copeland A."/>
            <person name="Barry K.W."/>
            <person name="Cichocki N."/>
            <person name="Veneault-Fourrey C."/>
            <person name="LaButti K."/>
            <person name="Lindquist E.A."/>
            <person name="Lipzen A."/>
            <person name="Lundell T."/>
            <person name="Morin E."/>
            <person name="Murat C."/>
            <person name="Riley R."/>
            <person name="Ohm R."/>
            <person name="Sun H."/>
            <person name="Tunlid A."/>
            <person name="Henrissat B."/>
            <person name="Grigoriev I.V."/>
            <person name="Hibbett D.S."/>
            <person name="Martin F."/>
        </authorList>
    </citation>
    <scope>NUCLEOTIDE SEQUENCE [LARGE SCALE GENOMIC DNA]</scope>
    <source>
        <strain evidence="8">h7</strain>
    </source>
</reference>
<dbReference type="GO" id="GO:0008622">
    <property type="term" value="C:epsilon DNA polymerase complex"/>
    <property type="evidence" value="ECO:0007669"/>
    <property type="project" value="TreeGrafter"/>
</dbReference>
<dbReference type="InterPro" id="IPR003958">
    <property type="entry name" value="CBFA_NFYB_domain"/>
</dbReference>
<dbReference type="GO" id="GO:0031490">
    <property type="term" value="F:chromatin DNA binding"/>
    <property type="evidence" value="ECO:0007669"/>
    <property type="project" value="TreeGrafter"/>
</dbReference>
<evidence type="ECO:0000313" key="8">
    <source>
        <dbReference type="Proteomes" id="UP000053424"/>
    </source>
</evidence>
<feature type="domain" description="Transcription factor CBF/NF-Y/archaeal histone" evidence="6">
    <location>
        <begin position="27"/>
        <end position="91"/>
    </location>
</feature>
<dbReference type="Gene3D" id="1.10.20.10">
    <property type="entry name" value="Histone, subunit A"/>
    <property type="match status" value="1"/>
</dbReference>
<accession>A0A0C3C550</accession>
<keyword evidence="8" id="KW-1185">Reference proteome</keyword>
<dbReference type="Pfam" id="PF00808">
    <property type="entry name" value="CBFD_NFYB_HMF"/>
    <property type="match status" value="1"/>
</dbReference>
<dbReference type="PANTHER" id="PTHR46172:SF1">
    <property type="entry name" value="DNA POLYMERASE EPSILON SUBUNIT 3"/>
    <property type="match status" value="1"/>
</dbReference>
<evidence type="ECO:0000256" key="5">
    <source>
        <dbReference type="SAM" id="MobiDB-lite"/>
    </source>
</evidence>
<keyword evidence="2" id="KW-0539">Nucleus</keyword>
<comment type="subcellular location">
    <subcellularLocation>
        <location evidence="1">Nucleus</location>
    </subcellularLocation>
</comment>
<dbReference type="Proteomes" id="UP000053424">
    <property type="component" value="Unassembled WGS sequence"/>
</dbReference>
<dbReference type="OrthoDB" id="1707486at2759"/>
<evidence type="ECO:0000256" key="3">
    <source>
        <dbReference type="ARBA" id="ARBA00039775"/>
    </source>
</evidence>
<dbReference type="GO" id="GO:0006272">
    <property type="term" value="P:leading strand elongation"/>
    <property type="evidence" value="ECO:0007669"/>
    <property type="project" value="TreeGrafter"/>
</dbReference>
<dbReference type="SUPFAM" id="SSF47113">
    <property type="entry name" value="Histone-fold"/>
    <property type="match status" value="1"/>
</dbReference>
<dbReference type="PANTHER" id="PTHR46172">
    <property type="entry name" value="DNA POLYMERASE EPSILON SUBUNIT 3"/>
    <property type="match status" value="1"/>
</dbReference>
<dbReference type="GO" id="GO:0008623">
    <property type="term" value="C:CHRAC"/>
    <property type="evidence" value="ECO:0007669"/>
    <property type="project" value="TreeGrafter"/>
</dbReference>
<dbReference type="AlphaFoldDB" id="A0A0C3C550"/>
<dbReference type="STRING" id="686832.A0A0C3C550"/>
<dbReference type="InterPro" id="IPR009072">
    <property type="entry name" value="Histone-fold"/>
</dbReference>
<reference evidence="7 8" key="1">
    <citation type="submission" date="2014-04" db="EMBL/GenBank/DDBJ databases">
        <authorList>
            <consortium name="DOE Joint Genome Institute"/>
            <person name="Kuo A."/>
            <person name="Gay G."/>
            <person name="Dore J."/>
            <person name="Kohler A."/>
            <person name="Nagy L.G."/>
            <person name="Floudas D."/>
            <person name="Copeland A."/>
            <person name="Barry K.W."/>
            <person name="Cichocki N."/>
            <person name="Veneault-Fourrey C."/>
            <person name="LaButti K."/>
            <person name="Lindquist E.A."/>
            <person name="Lipzen A."/>
            <person name="Lundell T."/>
            <person name="Morin E."/>
            <person name="Murat C."/>
            <person name="Sun H."/>
            <person name="Tunlid A."/>
            <person name="Henrissat B."/>
            <person name="Grigoriev I.V."/>
            <person name="Hibbett D.S."/>
            <person name="Martin F."/>
            <person name="Nordberg H.P."/>
            <person name="Cantor M.N."/>
            <person name="Hua S.X."/>
        </authorList>
    </citation>
    <scope>NUCLEOTIDE SEQUENCE [LARGE SCALE GENOMIC DNA]</scope>
    <source>
        <strain evidence="8">h7</strain>
    </source>
</reference>
<name>A0A0C3C550_HEBCY</name>
<proteinExistence type="predicted"/>
<protein>
    <recommendedName>
        <fullName evidence="3">DNA polymerase epsilon subunit D</fullName>
    </recommendedName>
    <alternativeName>
        <fullName evidence="4">DNA polymerase II subunit D</fullName>
    </alternativeName>
</protein>
<evidence type="ECO:0000259" key="6">
    <source>
        <dbReference type="Pfam" id="PF00808"/>
    </source>
</evidence>